<dbReference type="Proteomes" id="UP001266305">
    <property type="component" value="Unassembled WGS sequence"/>
</dbReference>
<reference evidence="5 6" key="1">
    <citation type="submission" date="2023-05" db="EMBL/GenBank/DDBJ databases">
        <title>B98-5 Cell Line De Novo Hybrid Assembly: An Optical Mapping Approach.</title>
        <authorList>
            <person name="Kananen K."/>
            <person name="Auerbach J.A."/>
            <person name="Kautto E."/>
            <person name="Blachly J.S."/>
        </authorList>
    </citation>
    <scope>NUCLEOTIDE SEQUENCE [LARGE SCALE GENOMIC DNA]</scope>
    <source>
        <strain evidence="5">B95-8</strain>
        <tissue evidence="5">Cell line</tissue>
    </source>
</reference>
<dbReference type="InterPro" id="IPR003877">
    <property type="entry name" value="SPRY_dom"/>
</dbReference>
<dbReference type="InterPro" id="IPR037353">
    <property type="entry name" value="ASH2"/>
</dbReference>
<proteinExistence type="predicted"/>
<dbReference type="InterPro" id="IPR053835">
    <property type="entry name" value="ASH2L-like_WH"/>
</dbReference>
<evidence type="ECO:0000256" key="2">
    <source>
        <dbReference type="ARBA" id="ARBA00023242"/>
    </source>
</evidence>
<dbReference type="EMBL" id="JASSZA010000014">
    <property type="protein sequence ID" value="KAK2093652.1"/>
    <property type="molecule type" value="Genomic_DNA"/>
</dbReference>
<dbReference type="Gene3D" id="3.90.980.20">
    <property type="match status" value="1"/>
</dbReference>
<accession>A0ABQ9UBF0</accession>
<sequence length="409" mass="45670">MYEALPSVNEPITIDCLTEEVLQKSEDLKEMCLSALANLTWQSRTQDEHPKTMFSKDKEELLNTFSNRYFLPSFYDYTTVDSSKERDVFLVKEHPDPGSKDPEEDYPKFGLLDQDLSNIGPAYDNQKQSSAVSTSGNLNGGIAAGSSGKGRGAKRKQQDGGTTGTTKKARSDPLFSAQRLPPHGYPLEHPFNKDGYRYILAEPDPHAPDPEKLELDCWAGKPIPGDLYRACLYERVLLALHDRVFYRCLTPSLTRFIQNFGSAMAPQLKISDDRLTVVGEKGYSMVRASHGVRKGAWYFEITVDEMPPDTAARLGNLQAPLGYDKFSYSWRSKKGTKFHQSIGKHYSSGYGQGDVLGFYINLPEDTETAKSLPDTYKDKVSLSSPSRFLAVKTCGSQCLSLQLMCSLMN</sequence>
<dbReference type="GO" id="GO:0032259">
    <property type="term" value="P:methylation"/>
    <property type="evidence" value="ECO:0007669"/>
    <property type="project" value="UniProtKB-KW"/>
</dbReference>
<gene>
    <name evidence="5" type="primary">ASH2L</name>
    <name evidence="5" type="ORF">P7K49_027390</name>
</gene>
<dbReference type="InterPro" id="IPR043136">
    <property type="entry name" value="B30.2/SPRY_sf"/>
</dbReference>
<evidence type="ECO:0000259" key="4">
    <source>
        <dbReference type="SMART" id="SM00449"/>
    </source>
</evidence>
<feature type="compositionally biased region" description="Basic and acidic residues" evidence="3">
    <location>
        <begin position="92"/>
        <end position="107"/>
    </location>
</feature>
<comment type="subcellular location">
    <subcellularLocation>
        <location evidence="1">Nucleus</location>
    </subcellularLocation>
</comment>
<feature type="compositionally biased region" description="Gly residues" evidence="3">
    <location>
        <begin position="138"/>
        <end position="150"/>
    </location>
</feature>
<dbReference type="Pfam" id="PF21198">
    <property type="entry name" value="ASH2L-like_WH"/>
    <property type="match status" value="1"/>
</dbReference>
<dbReference type="InterPro" id="IPR013320">
    <property type="entry name" value="ConA-like_dom_sf"/>
</dbReference>
<evidence type="ECO:0000256" key="3">
    <source>
        <dbReference type="SAM" id="MobiDB-lite"/>
    </source>
</evidence>
<keyword evidence="2" id="KW-0539">Nucleus</keyword>
<dbReference type="SUPFAM" id="SSF49899">
    <property type="entry name" value="Concanavalin A-like lectins/glucanases"/>
    <property type="match status" value="1"/>
</dbReference>
<feature type="compositionally biased region" description="Polar residues" evidence="3">
    <location>
        <begin position="125"/>
        <end position="137"/>
    </location>
</feature>
<feature type="domain" description="SPRY" evidence="4">
    <location>
        <begin position="294"/>
        <end position="408"/>
    </location>
</feature>
<evidence type="ECO:0000313" key="5">
    <source>
        <dbReference type="EMBL" id="KAK2093652.1"/>
    </source>
</evidence>
<dbReference type="GO" id="GO:0008168">
    <property type="term" value="F:methyltransferase activity"/>
    <property type="evidence" value="ECO:0007669"/>
    <property type="project" value="UniProtKB-KW"/>
</dbReference>
<dbReference type="Gene3D" id="2.60.120.920">
    <property type="match status" value="1"/>
</dbReference>
<feature type="region of interest" description="Disordered" evidence="3">
    <location>
        <begin position="92"/>
        <end position="186"/>
    </location>
</feature>
<dbReference type="CDD" id="cd12872">
    <property type="entry name" value="SPRY_Ash2"/>
    <property type="match status" value="1"/>
</dbReference>
<evidence type="ECO:0000256" key="1">
    <source>
        <dbReference type="ARBA" id="ARBA00004123"/>
    </source>
</evidence>
<comment type="caution">
    <text evidence="5">The sequence shown here is derived from an EMBL/GenBank/DDBJ whole genome shotgun (WGS) entry which is preliminary data.</text>
</comment>
<keyword evidence="5" id="KW-0808">Transferase</keyword>
<protein>
    <submittedName>
        <fullName evidence="5">Set1/Ash2 histone methyltransferase complex subunit ASH2</fullName>
    </submittedName>
</protein>
<keyword evidence="5" id="KW-0489">Methyltransferase</keyword>
<name>A0ABQ9UBF0_SAGOE</name>
<dbReference type="SMART" id="SM00449">
    <property type="entry name" value="SPRY"/>
    <property type="match status" value="1"/>
</dbReference>
<dbReference type="PANTHER" id="PTHR10598:SF0">
    <property type="entry name" value="SET1_ASH2 HISTONE METHYLTRANSFERASE COMPLEX SUBUNIT ASH2"/>
    <property type="match status" value="1"/>
</dbReference>
<evidence type="ECO:0000313" key="6">
    <source>
        <dbReference type="Proteomes" id="UP001266305"/>
    </source>
</evidence>
<keyword evidence="6" id="KW-1185">Reference proteome</keyword>
<dbReference type="PANTHER" id="PTHR10598">
    <property type="entry name" value="SET1/ASH2 HISTONE METHYLTRANSFERASE COMPLEX SUBUNIT ASH2"/>
    <property type="match status" value="1"/>
</dbReference>
<organism evidence="5 6">
    <name type="scientific">Saguinus oedipus</name>
    <name type="common">Cotton-top tamarin</name>
    <name type="synonym">Oedipomidas oedipus</name>
    <dbReference type="NCBI Taxonomy" id="9490"/>
    <lineage>
        <taxon>Eukaryota</taxon>
        <taxon>Metazoa</taxon>
        <taxon>Chordata</taxon>
        <taxon>Craniata</taxon>
        <taxon>Vertebrata</taxon>
        <taxon>Euteleostomi</taxon>
        <taxon>Mammalia</taxon>
        <taxon>Eutheria</taxon>
        <taxon>Euarchontoglires</taxon>
        <taxon>Primates</taxon>
        <taxon>Haplorrhini</taxon>
        <taxon>Platyrrhini</taxon>
        <taxon>Cebidae</taxon>
        <taxon>Callitrichinae</taxon>
        <taxon>Saguinus</taxon>
    </lineage>
</organism>